<dbReference type="CDD" id="cd07043">
    <property type="entry name" value="STAS_anti-anti-sigma_factors"/>
    <property type="match status" value="1"/>
</dbReference>
<proteinExistence type="predicted"/>
<name>A0ABU9B8Y8_9BURK</name>
<dbReference type="SUPFAM" id="SSF52091">
    <property type="entry name" value="SpoIIaa-like"/>
    <property type="match status" value="1"/>
</dbReference>
<reference evidence="2 3" key="1">
    <citation type="submission" date="2024-04" db="EMBL/GenBank/DDBJ databases">
        <title>Novel species of the genus Ideonella isolated from streams.</title>
        <authorList>
            <person name="Lu H."/>
        </authorList>
    </citation>
    <scope>NUCLEOTIDE SEQUENCE [LARGE SCALE GENOMIC DNA]</scope>
    <source>
        <strain evidence="2 3">BYS139W</strain>
    </source>
</reference>
<sequence length="102" mass="10288">MSTAALQLDADLAITGAAATRTRLLAWLQSLPADGTVPTLDLSAVEVFDSAGVQLLLATRHSLAARGLGLNLTGLPAHVHGSLQTLGLATLLADDPAHATAA</sequence>
<comment type="caution">
    <text evidence="2">The sequence shown here is derived from an EMBL/GenBank/DDBJ whole genome shotgun (WGS) entry which is preliminary data.</text>
</comment>
<keyword evidence="3" id="KW-1185">Reference proteome</keyword>
<dbReference type="InterPro" id="IPR052746">
    <property type="entry name" value="MlaB_ABC_Transporter"/>
</dbReference>
<dbReference type="InterPro" id="IPR002645">
    <property type="entry name" value="STAS_dom"/>
</dbReference>
<dbReference type="PANTHER" id="PTHR35849">
    <property type="entry name" value="BLR2341 PROTEIN"/>
    <property type="match status" value="1"/>
</dbReference>
<organism evidence="2 3">
    <name type="scientific">Pseudaquabacterium rugosum</name>
    <dbReference type="NCBI Taxonomy" id="2984194"/>
    <lineage>
        <taxon>Bacteria</taxon>
        <taxon>Pseudomonadati</taxon>
        <taxon>Pseudomonadota</taxon>
        <taxon>Betaproteobacteria</taxon>
        <taxon>Burkholderiales</taxon>
        <taxon>Sphaerotilaceae</taxon>
        <taxon>Pseudaquabacterium</taxon>
    </lineage>
</organism>
<gene>
    <name evidence="2" type="ORF">AACH11_08875</name>
</gene>
<dbReference type="InterPro" id="IPR036513">
    <property type="entry name" value="STAS_dom_sf"/>
</dbReference>
<dbReference type="Pfam" id="PF13466">
    <property type="entry name" value="STAS_2"/>
    <property type="match status" value="1"/>
</dbReference>
<dbReference type="Gene3D" id="3.30.750.24">
    <property type="entry name" value="STAS domain"/>
    <property type="match status" value="1"/>
</dbReference>
<dbReference type="Proteomes" id="UP001368500">
    <property type="component" value="Unassembled WGS sequence"/>
</dbReference>
<accession>A0ABU9B8Y8</accession>
<feature type="domain" description="STAS" evidence="1">
    <location>
        <begin position="1"/>
        <end position="102"/>
    </location>
</feature>
<dbReference type="RefSeq" id="WP_341373859.1">
    <property type="nucleotide sequence ID" value="NZ_JBBUTF010000007.1"/>
</dbReference>
<dbReference type="PROSITE" id="PS50801">
    <property type="entry name" value="STAS"/>
    <property type="match status" value="1"/>
</dbReference>
<dbReference type="InterPro" id="IPR058548">
    <property type="entry name" value="MlaB-like_STAS"/>
</dbReference>
<protein>
    <submittedName>
        <fullName evidence="2">STAS domain-containing protein</fullName>
    </submittedName>
</protein>
<evidence type="ECO:0000313" key="2">
    <source>
        <dbReference type="EMBL" id="MEK8026073.1"/>
    </source>
</evidence>
<dbReference type="EMBL" id="JBBUTF010000007">
    <property type="protein sequence ID" value="MEK8026073.1"/>
    <property type="molecule type" value="Genomic_DNA"/>
</dbReference>
<evidence type="ECO:0000313" key="3">
    <source>
        <dbReference type="Proteomes" id="UP001368500"/>
    </source>
</evidence>
<evidence type="ECO:0000259" key="1">
    <source>
        <dbReference type="PROSITE" id="PS50801"/>
    </source>
</evidence>
<dbReference type="PANTHER" id="PTHR35849:SF2">
    <property type="entry name" value="BLR2341 PROTEIN"/>
    <property type="match status" value="1"/>
</dbReference>